<feature type="transmembrane region" description="Helical" evidence="8">
    <location>
        <begin position="305"/>
        <end position="322"/>
    </location>
</feature>
<evidence type="ECO:0000256" key="3">
    <source>
        <dbReference type="ARBA" id="ARBA00022676"/>
    </source>
</evidence>
<reference evidence="10 11" key="1">
    <citation type="submission" date="2021-05" db="EMBL/GenBank/DDBJ databases">
        <title>The draft genome of Geobacter pelophilus DSM 12255.</title>
        <authorList>
            <person name="Xu Z."/>
            <person name="Masuda Y."/>
            <person name="Itoh H."/>
            <person name="Senoo K."/>
        </authorList>
    </citation>
    <scope>NUCLEOTIDE SEQUENCE [LARGE SCALE GENOMIC DNA]</scope>
    <source>
        <strain evidence="10 11">DSM 12255</strain>
    </source>
</reference>
<feature type="transmembrane region" description="Helical" evidence="8">
    <location>
        <begin position="329"/>
        <end position="349"/>
    </location>
</feature>
<keyword evidence="6 8" id="KW-1133">Transmembrane helix</keyword>
<dbReference type="Proteomes" id="UP000811899">
    <property type="component" value="Unassembled WGS sequence"/>
</dbReference>
<keyword evidence="4 10" id="KW-0808">Transferase</keyword>
<feature type="transmembrane region" description="Helical" evidence="8">
    <location>
        <begin position="213"/>
        <end position="234"/>
    </location>
</feature>
<feature type="transmembrane region" description="Helical" evidence="8">
    <location>
        <begin position="120"/>
        <end position="136"/>
    </location>
</feature>
<feature type="domain" description="Glycosyltransferase RgtA/B/C/D-like" evidence="9">
    <location>
        <begin position="73"/>
        <end position="228"/>
    </location>
</feature>
<evidence type="ECO:0000259" key="9">
    <source>
        <dbReference type="Pfam" id="PF13231"/>
    </source>
</evidence>
<accession>A0AAW4L2L3</accession>
<evidence type="ECO:0000256" key="2">
    <source>
        <dbReference type="ARBA" id="ARBA00022475"/>
    </source>
</evidence>
<keyword evidence="3 10" id="KW-0328">Glycosyltransferase</keyword>
<dbReference type="AlphaFoldDB" id="A0AAW4L2L3"/>
<evidence type="ECO:0000256" key="7">
    <source>
        <dbReference type="ARBA" id="ARBA00023136"/>
    </source>
</evidence>
<evidence type="ECO:0000256" key="1">
    <source>
        <dbReference type="ARBA" id="ARBA00004651"/>
    </source>
</evidence>
<feature type="transmembrane region" description="Helical" evidence="8">
    <location>
        <begin position="189"/>
        <end position="206"/>
    </location>
</feature>
<evidence type="ECO:0000256" key="6">
    <source>
        <dbReference type="ARBA" id="ARBA00022989"/>
    </source>
</evidence>
<evidence type="ECO:0000256" key="4">
    <source>
        <dbReference type="ARBA" id="ARBA00022679"/>
    </source>
</evidence>
<dbReference type="Pfam" id="PF13231">
    <property type="entry name" value="PMT_2"/>
    <property type="match status" value="1"/>
</dbReference>
<feature type="transmembrane region" description="Helical" evidence="8">
    <location>
        <begin position="355"/>
        <end position="377"/>
    </location>
</feature>
<feature type="transmembrane region" description="Helical" evidence="8">
    <location>
        <begin position="93"/>
        <end position="113"/>
    </location>
</feature>
<feature type="transmembrane region" description="Helical" evidence="8">
    <location>
        <begin position="22"/>
        <end position="47"/>
    </location>
</feature>
<dbReference type="PANTHER" id="PTHR33908:SF11">
    <property type="entry name" value="MEMBRANE PROTEIN"/>
    <property type="match status" value="1"/>
</dbReference>
<feature type="transmembrane region" description="Helical" evidence="8">
    <location>
        <begin position="389"/>
        <end position="408"/>
    </location>
</feature>
<evidence type="ECO:0000256" key="5">
    <source>
        <dbReference type="ARBA" id="ARBA00022692"/>
    </source>
</evidence>
<dbReference type="GO" id="GO:0016763">
    <property type="term" value="F:pentosyltransferase activity"/>
    <property type="evidence" value="ECO:0007669"/>
    <property type="project" value="TreeGrafter"/>
</dbReference>
<organism evidence="10 11">
    <name type="scientific">Geoanaerobacter pelophilus</name>
    <dbReference type="NCBI Taxonomy" id="60036"/>
    <lineage>
        <taxon>Bacteria</taxon>
        <taxon>Pseudomonadati</taxon>
        <taxon>Thermodesulfobacteriota</taxon>
        <taxon>Desulfuromonadia</taxon>
        <taxon>Geobacterales</taxon>
        <taxon>Geobacteraceae</taxon>
        <taxon>Geoanaerobacter</taxon>
    </lineage>
</organism>
<dbReference type="InterPro" id="IPR038731">
    <property type="entry name" value="RgtA/B/C-like"/>
</dbReference>
<dbReference type="InterPro" id="IPR050297">
    <property type="entry name" value="LipidA_mod_glycosyltrf_83"/>
</dbReference>
<dbReference type="EMBL" id="JAHCVJ010000001">
    <property type="protein sequence ID" value="MBT0663233.1"/>
    <property type="molecule type" value="Genomic_DNA"/>
</dbReference>
<keyword evidence="5 8" id="KW-0812">Transmembrane</keyword>
<protein>
    <submittedName>
        <fullName evidence="10">Glycosyltransferase family 39 protein</fullName>
        <ecNumber evidence="10">2.4.-.-</ecNumber>
    </submittedName>
</protein>
<keyword evidence="7 8" id="KW-0472">Membrane</keyword>
<keyword evidence="11" id="KW-1185">Reference proteome</keyword>
<comment type="caution">
    <text evidence="10">The sequence shown here is derived from an EMBL/GenBank/DDBJ whole genome shotgun (WGS) entry which is preliminary data.</text>
</comment>
<dbReference type="EC" id="2.4.-.-" evidence="10"/>
<dbReference type="GO" id="GO:0005886">
    <property type="term" value="C:plasma membrane"/>
    <property type="evidence" value="ECO:0007669"/>
    <property type="project" value="UniProtKB-SubCell"/>
</dbReference>
<comment type="subcellular location">
    <subcellularLocation>
        <location evidence="1">Cell membrane</location>
        <topology evidence="1">Multi-pass membrane protein</topology>
    </subcellularLocation>
</comment>
<keyword evidence="2" id="KW-1003">Cell membrane</keyword>
<sequence length="549" mass="60493">MIWKSVGGSTTTTDSMFRRDDFLVIAGVVILALALRIYTFPIARVIAADGISYVNIARSIFRGEGFSGTVHYPPVFPLLIGLMNVLVGDDELAGKLVSMVMGTALVVPVYLLAKTLFSRQTAVVAALLVALSPALAKLSSEVLTQSTYLTLVLTALFCLWRSVELLQRRWGIAAGLLFGAAYLTRPEAIIILVATLLLFFVVPIVARNCAKRHLTVLCFVLGGFLVLAVPYILLLHDLTGAWQLSGKSSVTLADSLGWYLDRPDMKREPSFAGIGYMDVIRKYPDFIWKNSVHNIKALWDETLPVYIWLLMLLGMVAGTARAGWLRSRLLILCACSPLLVLIVFFFLGNVYTAPFLPFFLIFAAQGLVALQTLLQKIPALCAERPLSRFMLRLPFAAIAGVILGVIMLQPHLSFGTTKPYHYADDGARYDHKLIGKMLKQQLPKRSVVMARDARLTFYADMSRVDIPQAGFDEILNEARKNHARYIVADGTLLGARPQMLPLLSPLLSSSLKGLIIVKGEGYRPVPDLRLVLLYSDPASAGVAVYEFLE</sequence>
<name>A0AAW4L2L3_9BACT</name>
<dbReference type="GO" id="GO:0009103">
    <property type="term" value="P:lipopolysaccharide biosynthetic process"/>
    <property type="evidence" value="ECO:0007669"/>
    <property type="project" value="UniProtKB-ARBA"/>
</dbReference>
<evidence type="ECO:0000256" key="8">
    <source>
        <dbReference type="SAM" id="Phobius"/>
    </source>
</evidence>
<gene>
    <name evidence="10" type="ORF">KI809_02875</name>
</gene>
<evidence type="ECO:0000313" key="10">
    <source>
        <dbReference type="EMBL" id="MBT0663233.1"/>
    </source>
</evidence>
<evidence type="ECO:0000313" key="11">
    <source>
        <dbReference type="Proteomes" id="UP000811899"/>
    </source>
</evidence>
<dbReference type="PANTHER" id="PTHR33908">
    <property type="entry name" value="MANNOSYLTRANSFERASE YKCB-RELATED"/>
    <property type="match status" value="1"/>
</dbReference>
<proteinExistence type="predicted"/>
<dbReference type="RefSeq" id="WP_214169992.1">
    <property type="nucleotide sequence ID" value="NZ_JAHCVJ010000001.1"/>
</dbReference>